<comment type="caution">
    <text evidence="1">The sequence shown here is derived from an EMBL/GenBank/DDBJ whole genome shotgun (WGS) entry which is preliminary data.</text>
</comment>
<dbReference type="PANTHER" id="PTHR39517">
    <property type="entry name" value="SLL0192 PROTEIN"/>
    <property type="match status" value="1"/>
</dbReference>
<evidence type="ECO:0000313" key="1">
    <source>
        <dbReference type="EMBL" id="OGC19754.1"/>
    </source>
</evidence>
<name>A0A1F4SH47_UNCSA</name>
<evidence type="ECO:0008006" key="3">
    <source>
        <dbReference type="Google" id="ProtNLM"/>
    </source>
</evidence>
<dbReference type="EMBL" id="MEUB01000059">
    <property type="protein sequence ID" value="OGC19754.1"/>
    <property type="molecule type" value="Genomic_DNA"/>
</dbReference>
<dbReference type="InterPro" id="IPR019994">
    <property type="entry name" value="Lipid-A-disac_synthase-rel_put"/>
</dbReference>
<accession>A0A1F4SH47</accession>
<evidence type="ECO:0000313" key="2">
    <source>
        <dbReference type="Proteomes" id="UP000178417"/>
    </source>
</evidence>
<dbReference type="AlphaFoldDB" id="A0A1F4SH47"/>
<dbReference type="PANTHER" id="PTHR39517:SF1">
    <property type="entry name" value="LIPID-A-DISACCHARIDE SYNTHASE"/>
    <property type="match status" value="1"/>
</dbReference>
<dbReference type="STRING" id="1802579.A2310_02440"/>
<dbReference type="SUPFAM" id="SSF53756">
    <property type="entry name" value="UDP-Glycosyltransferase/glycogen phosphorylase"/>
    <property type="match status" value="1"/>
</dbReference>
<reference evidence="1 2" key="1">
    <citation type="journal article" date="2016" name="Nat. Commun.">
        <title>Thousands of microbial genomes shed light on interconnected biogeochemical processes in an aquifer system.</title>
        <authorList>
            <person name="Anantharaman K."/>
            <person name="Brown C.T."/>
            <person name="Hug L.A."/>
            <person name="Sharon I."/>
            <person name="Castelle C.J."/>
            <person name="Probst A.J."/>
            <person name="Thomas B.C."/>
            <person name="Singh A."/>
            <person name="Wilkins M.J."/>
            <person name="Karaoz U."/>
            <person name="Brodie E.L."/>
            <person name="Williams K.H."/>
            <person name="Hubbard S.S."/>
            <person name="Banfield J.F."/>
        </authorList>
    </citation>
    <scope>NUCLEOTIDE SEQUENCE [LARGE SCALE GENOMIC DNA]</scope>
</reference>
<organism evidence="1 2">
    <name type="scientific">candidate division WOR-1 bacterium RIFOXYB2_FULL_37_13</name>
    <dbReference type="NCBI Taxonomy" id="1802579"/>
    <lineage>
        <taxon>Bacteria</taxon>
        <taxon>Bacillati</taxon>
        <taxon>Saganbacteria</taxon>
    </lineage>
</organism>
<proteinExistence type="predicted"/>
<gene>
    <name evidence="1" type="ORF">A2310_02440</name>
</gene>
<protein>
    <recommendedName>
        <fullName evidence="3">Lipid-A-disaccharide synthase</fullName>
    </recommendedName>
</protein>
<sequence>MKKVLFLSNGHGEDQTAAKIIEKLPPDIDISIMPMVGDFATVGARLITPLRLHVIGPKKSLPSGGFSARNLFALPKDILNGLFGLLYSQIKTLKSLRGQFDLVVAIGDVIPILAALVTRTPFIFVGVNKSDYYKTFGYNYTSWEKWLLKKYAKIVFARDEHTAKSLKEEGIKAVYEGNPLMDGIGAYEIIEKKEGETIIGFLPGTRKEDIPKNIEDFEKIAEELLKIDKNFRFLIADNCEGTRLIASLRGAPFETVIYNSDIIIGLSGTGNEQAAGIGKPVVSFVGRGAQYNKKFANAQKELLGDALSLIVGTNCNTPLQIANEIITILHDPARYNYMSETGKNRMGKSGATKKIAEDIADKVYEISKIML</sequence>
<dbReference type="Proteomes" id="UP000178417">
    <property type="component" value="Unassembled WGS sequence"/>
</dbReference>